<dbReference type="InterPro" id="IPR005467">
    <property type="entry name" value="His_kinase_dom"/>
</dbReference>
<evidence type="ECO:0000256" key="5">
    <source>
        <dbReference type="ARBA" id="ARBA00022679"/>
    </source>
</evidence>
<feature type="domain" description="HAMP" evidence="13">
    <location>
        <begin position="105"/>
        <end position="157"/>
    </location>
</feature>
<evidence type="ECO:0000256" key="6">
    <source>
        <dbReference type="ARBA" id="ARBA00022692"/>
    </source>
</evidence>
<dbReference type="Gene3D" id="1.10.287.130">
    <property type="match status" value="1"/>
</dbReference>
<evidence type="ECO:0000256" key="8">
    <source>
        <dbReference type="ARBA" id="ARBA00022989"/>
    </source>
</evidence>
<protein>
    <recommendedName>
        <fullName evidence="3">histidine kinase</fullName>
        <ecNumber evidence="3">2.7.13.3</ecNumber>
    </recommendedName>
</protein>
<keyword evidence="4" id="KW-0597">Phosphoprotein</keyword>
<evidence type="ECO:0000313" key="14">
    <source>
        <dbReference type="EMBL" id="TMJ10302.1"/>
    </source>
</evidence>
<feature type="transmembrane region" description="Helical" evidence="11">
    <location>
        <begin position="84"/>
        <end position="104"/>
    </location>
</feature>
<dbReference type="SMART" id="SM00304">
    <property type="entry name" value="HAMP"/>
    <property type="match status" value="1"/>
</dbReference>
<dbReference type="PROSITE" id="PS50109">
    <property type="entry name" value="HIS_KIN"/>
    <property type="match status" value="1"/>
</dbReference>
<dbReference type="EMBL" id="VBAM01000304">
    <property type="protein sequence ID" value="TMJ10302.1"/>
    <property type="molecule type" value="Genomic_DNA"/>
</dbReference>
<dbReference type="Gene3D" id="3.30.565.10">
    <property type="entry name" value="Histidine kinase-like ATPase, C-terminal domain"/>
    <property type="match status" value="1"/>
</dbReference>
<dbReference type="FunFam" id="3.30.565.10:FF:000006">
    <property type="entry name" value="Sensor histidine kinase WalK"/>
    <property type="match status" value="1"/>
</dbReference>
<dbReference type="SUPFAM" id="SSF47384">
    <property type="entry name" value="Homodimeric domain of signal transducing histidine kinase"/>
    <property type="match status" value="1"/>
</dbReference>
<dbReference type="InterPro" id="IPR036097">
    <property type="entry name" value="HisK_dim/P_sf"/>
</dbReference>
<name>A0A537LQT5_9BACT</name>
<keyword evidence="9" id="KW-0902">Two-component regulatory system</keyword>
<dbReference type="InterPro" id="IPR003594">
    <property type="entry name" value="HATPase_dom"/>
</dbReference>
<feature type="domain" description="Histidine kinase" evidence="12">
    <location>
        <begin position="165"/>
        <end position="379"/>
    </location>
</feature>
<dbReference type="PROSITE" id="PS50885">
    <property type="entry name" value="HAMP"/>
    <property type="match status" value="1"/>
</dbReference>
<evidence type="ECO:0000256" key="3">
    <source>
        <dbReference type="ARBA" id="ARBA00012438"/>
    </source>
</evidence>
<evidence type="ECO:0000256" key="4">
    <source>
        <dbReference type="ARBA" id="ARBA00022553"/>
    </source>
</evidence>
<keyword evidence="5" id="KW-0808">Transferase</keyword>
<evidence type="ECO:0000313" key="15">
    <source>
        <dbReference type="Proteomes" id="UP000320393"/>
    </source>
</evidence>
<keyword evidence="7" id="KW-0418">Kinase</keyword>
<sequence>MTRFVHATSRPFGGSGTSSWNATVRGSLLWRLLGAQLLVIAIAVAASGFAISQQAAHAFMAIMMRYHVDPGTIEAEFQTASRRIFVVSSLIAATIAMLLGWALMTRIVRPLKQMMMLSERIARGDYARHVDIRGRDEIGRLAESLNQMAASLQRIEGLRRDLVANVAHELRTPLTTLQGYLEALRDGVTPATPETLRMLHEEVLRLVRLVDDLHQLSQFDARVSRLRVGPLDLPMLIVRLVEVYRPEFVRRGLHLTAANDDGLPSVEADGDLVDRALRNLIDNALRYAPAGAQVTVAARRDGGDVRLAVSNTGEGIAPDDLPRIFERFYRGEKSRSRETGGAGIGLSIVQEIARAHGGETGARSGEGLTTVWFRLPRGADARS</sequence>
<dbReference type="SMART" id="SM00387">
    <property type="entry name" value="HATPase_c"/>
    <property type="match status" value="1"/>
</dbReference>
<dbReference type="CDD" id="cd00075">
    <property type="entry name" value="HATPase"/>
    <property type="match status" value="1"/>
</dbReference>
<dbReference type="InterPro" id="IPR003661">
    <property type="entry name" value="HisK_dim/P_dom"/>
</dbReference>
<dbReference type="CDD" id="cd00082">
    <property type="entry name" value="HisKA"/>
    <property type="match status" value="1"/>
</dbReference>
<dbReference type="FunFam" id="1.10.287.130:FF:000001">
    <property type="entry name" value="Two-component sensor histidine kinase"/>
    <property type="match status" value="1"/>
</dbReference>
<keyword evidence="6 11" id="KW-0812">Transmembrane</keyword>
<dbReference type="AlphaFoldDB" id="A0A537LQT5"/>
<evidence type="ECO:0000256" key="2">
    <source>
        <dbReference type="ARBA" id="ARBA00004370"/>
    </source>
</evidence>
<dbReference type="InterPro" id="IPR036890">
    <property type="entry name" value="HATPase_C_sf"/>
</dbReference>
<keyword evidence="10 11" id="KW-0472">Membrane</keyword>
<evidence type="ECO:0000256" key="7">
    <source>
        <dbReference type="ARBA" id="ARBA00022777"/>
    </source>
</evidence>
<proteinExistence type="predicted"/>
<dbReference type="InterPro" id="IPR050428">
    <property type="entry name" value="TCS_sensor_his_kinase"/>
</dbReference>
<dbReference type="GO" id="GO:0000155">
    <property type="term" value="F:phosphorelay sensor kinase activity"/>
    <property type="evidence" value="ECO:0007669"/>
    <property type="project" value="InterPro"/>
</dbReference>
<dbReference type="InterPro" id="IPR003660">
    <property type="entry name" value="HAMP_dom"/>
</dbReference>
<dbReference type="PANTHER" id="PTHR45436:SF5">
    <property type="entry name" value="SENSOR HISTIDINE KINASE TRCS"/>
    <property type="match status" value="1"/>
</dbReference>
<keyword evidence="8 11" id="KW-1133">Transmembrane helix</keyword>
<comment type="caution">
    <text evidence="14">The sequence shown here is derived from an EMBL/GenBank/DDBJ whole genome shotgun (WGS) entry which is preliminary data.</text>
</comment>
<dbReference type="CDD" id="cd06225">
    <property type="entry name" value="HAMP"/>
    <property type="match status" value="1"/>
</dbReference>
<dbReference type="Pfam" id="PF00512">
    <property type="entry name" value="HisKA"/>
    <property type="match status" value="1"/>
</dbReference>
<accession>A0A537LQT5</accession>
<comment type="subcellular location">
    <subcellularLocation>
        <location evidence="2">Membrane</location>
    </subcellularLocation>
</comment>
<evidence type="ECO:0000256" key="9">
    <source>
        <dbReference type="ARBA" id="ARBA00023012"/>
    </source>
</evidence>
<dbReference type="PRINTS" id="PR00344">
    <property type="entry name" value="BCTRLSENSOR"/>
</dbReference>
<dbReference type="EC" id="2.7.13.3" evidence="3"/>
<organism evidence="14 15">
    <name type="scientific">Candidatus Segetimicrobium genomatis</name>
    <dbReference type="NCBI Taxonomy" id="2569760"/>
    <lineage>
        <taxon>Bacteria</taxon>
        <taxon>Bacillati</taxon>
        <taxon>Candidatus Sysuimicrobiota</taxon>
        <taxon>Candidatus Sysuimicrobiia</taxon>
        <taxon>Candidatus Sysuimicrobiales</taxon>
        <taxon>Candidatus Segetimicrobiaceae</taxon>
        <taxon>Candidatus Segetimicrobium</taxon>
    </lineage>
</organism>
<dbReference type="SUPFAM" id="SSF55874">
    <property type="entry name" value="ATPase domain of HSP90 chaperone/DNA topoisomerase II/histidine kinase"/>
    <property type="match status" value="1"/>
</dbReference>
<dbReference type="SMART" id="SM00388">
    <property type="entry name" value="HisKA"/>
    <property type="match status" value="1"/>
</dbReference>
<dbReference type="Proteomes" id="UP000320393">
    <property type="component" value="Unassembled WGS sequence"/>
</dbReference>
<dbReference type="GO" id="GO:0005886">
    <property type="term" value="C:plasma membrane"/>
    <property type="evidence" value="ECO:0007669"/>
    <property type="project" value="TreeGrafter"/>
</dbReference>
<evidence type="ECO:0000256" key="11">
    <source>
        <dbReference type="SAM" id="Phobius"/>
    </source>
</evidence>
<dbReference type="Pfam" id="PF02518">
    <property type="entry name" value="HATPase_c"/>
    <property type="match status" value="1"/>
</dbReference>
<feature type="transmembrane region" description="Helical" evidence="11">
    <location>
        <begin position="28"/>
        <end position="51"/>
    </location>
</feature>
<dbReference type="Gene3D" id="6.10.340.10">
    <property type="match status" value="1"/>
</dbReference>
<comment type="catalytic activity">
    <reaction evidence="1">
        <text>ATP + protein L-histidine = ADP + protein N-phospho-L-histidine.</text>
        <dbReference type="EC" id="2.7.13.3"/>
    </reaction>
</comment>
<evidence type="ECO:0000259" key="12">
    <source>
        <dbReference type="PROSITE" id="PS50109"/>
    </source>
</evidence>
<evidence type="ECO:0000256" key="10">
    <source>
        <dbReference type="ARBA" id="ARBA00023136"/>
    </source>
</evidence>
<reference evidence="14 15" key="1">
    <citation type="journal article" date="2019" name="Nat. Microbiol.">
        <title>Mediterranean grassland soil C-N compound turnover is dependent on rainfall and depth, and is mediated by genomically divergent microorganisms.</title>
        <authorList>
            <person name="Diamond S."/>
            <person name="Andeer P.F."/>
            <person name="Li Z."/>
            <person name="Crits-Christoph A."/>
            <person name="Burstein D."/>
            <person name="Anantharaman K."/>
            <person name="Lane K.R."/>
            <person name="Thomas B.C."/>
            <person name="Pan C."/>
            <person name="Northen T.R."/>
            <person name="Banfield J.F."/>
        </authorList>
    </citation>
    <scope>NUCLEOTIDE SEQUENCE [LARGE SCALE GENOMIC DNA]</scope>
    <source>
        <strain evidence="14">NP_5</strain>
    </source>
</reference>
<dbReference type="PANTHER" id="PTHR45436">
    <property type="entry name" value="SENSOR HISTIDINE KINASE YKOH"/>
    <property type="match status" value="1"/>
</dbReference>
<dbReference type="Pfam" id="PF00672">
    <property type="entry name" value="HAMP"/>
    <property type="match status" value="1"/>
</dbReference>
<gene>
    <name evidence="14" type="ORF">E6H02_08155</name>
</gene>
<evidence type="ECO:0000259" key="13">
    <source>
        <dbReference type="PROSITE" id="PS50885"/>
    </source>
</evidence>
<dbReference type="InterPro" id="IPR004358">
    <property type="entry name" value="Sig_transdc_His_kin-like_C"/>
</dbReference>
<dbReference type="SUPFAM" id="SSF158472">
    <property type="entry name" value="HAMP domain-like"/>
    <property type="match status" value="1"/>
</dbReference>
<evidence type="ECO:0000256" key="1">
    <source>
        <dbReference type="ARBA" id="ARBA00000085"/>
    </source>
</evidence>